<dbReference type="Proteomes" id="UP001428341">
    <property type="component" value="Unassembled WGS sequence"/>
</dbReference>
<protein>
    <submittedName>
        <fullName evidence="5">Uncharacterized protein</fullName>
    </submittedName>
</protein>
<evidence type="ECO:0000256" key="1">
    <source>
        <dbReference type="ARBA" id="ARBA00004123"/>
    </source>
</evidence>
<keyword evidence="6" id="KW-1185">Reference proteome</keyword>
<dbReference type="EMBL" id="JBCGBO010000005">
    <property type="protein sequence ID" value="KAK9202027.1"/>
    <property type="molecule type" value="Genomic_DNA"/>
</dbReference>
<dbReference type="GO" id="GO:0005634">
    <property type="term" value="C:nucleus"/>
    <property type="evidence" value="ECO:0007669"/>
    <property type="project" value="UniProtKB-SubCell"/>
</dbReference>
<name>A0AAP0QST5_9ROSI</name>
<evidence type="ECO:0000256" key="4">
    <source>
        <dbReference type="SAM" id="MobiDB-lite"/>
    </source>
</evidence>
<feature type="region of interest" description="Disordered" evidence="4">
    <location>
        <begin position="130"/>
        <end position="157"/>
    </location>
</feature>
<evidence type="ECO:0000313" key="5">
    <source>
        <dbReference type="EMBL" id="KAK9202027.1"/>
    </source>
</evidence>
<dbReference type="Pfam" id="PF15699">
    <property type="entry name" value="NPR1_interact"/>
    <property type="match status" value="1"/>
</dbReference>
<organism evidence="5 6">
    <name type="scientific">Citrus x changshan-huyou</name>
    <dbReference type="NCBI Taxonomy" id="2935761"/>
    <lineage>
        <taxon>Eukaryota</taxon>
        <taxon>Viridiplantae</taxon>
        <taxon>Streptophyta</taxon>
        <taxon>Embryophyta</taxon>
        <taxon>Tracheophyta</taxon>
        <taxon>Spermatophyta</taxon>
        <taxon>Magnoliopsida</taxon>
        <taxon>eudicotyledons</taxon>
        <taxon>Gunneridae</taxon>
        <taxon>Pentapetalae</taxon>
        <taxon>rosids</taxon>
        <taxon>malvids</taxon>
        <taxon>Sapindales</taxon>
        <taxon>Rutaceae</taxon>
        <taxon>Aurantioideae</taxon>
        <taxon>Citrus</taxon>
    </lineage>
</organism>
<dbReference type="InterPro" id="IPR031425">
    <property type="entry name" value="NPR1/NH1-interacting"/>
</dbReference>
<comment type="caution">
    <text evidence="5">The sequence shown here is derived from an EMBL/GenBank/DDBJ whole genome shotgun (WGS) entry which is preliminary data.</text>
</comment>
<accession>A0AAP0QST5</accession>
<dbReference type="GO" id="GO:0010112">
    <property type="term" value="P:regulation of systemic acquired resistance"/>
    <property type="evidence" value="ECO:0007669"/>
    <property type="project" value="InterPro"/>
</dbReference>
<feature type="compositionally biased region" description="Polar residues" evidence="4">
    <location>
        <begin position="132"/>
        <end position="155"/>
    </location>
</feature>
<sequence length="178" mass="20680">MTRWLMVGEECLCASHDPRHSKHLVQIMDDNTTSASRKRKHNCHDRDDGIIIIDQEEDNEEEKMEKFFALVQNIREARNHLLSGSNAKKQLEIMETVRFNKRKLEGQVEVWKPTFRREDFLEETFDHRRLTMTKNNPPKSNHGSAAATPSQTQTKPKAIEREEIEIEEAAGLDLSLSL</sequence>
<reference evidence="5 6" key="1">
    <citation type="submission" date="2024-05" db="EMBL/GenBank/DDBJ databases">
        <title>Haplotype-resolved chromosome-level genome assembly of Huyou (Citrus changshanensis).</title>
        <authorList>
            <person name="Miao C."/>
            <person name="Chen W."/>
            <person name="Wu Y."/>
            <person name="Wang L."/>
            <person name="Zhao S."/>
            <person name="Grierson D."/>
            <person name="Xu C."/>
            <person name="Chen K."/>
        </authorList>
    </citation>
    <scope>NUCLEOTIDE SEQUENCE [LARGE SCALE GENOMIC DNA]</scope>
    <source>
        <strain evidence="5">01-14</strain>
        <tissue evidence="5">Leaf</tissue>
    </source>
</reference>
<keyword evidence="3" id="KW-0539">Nucleus</keyword>
<dbReference type="PANTHER" id="PTHR33669:SF14">
    <property type="entry name" value="NRR REPRESSOR HOMOLOG 3"/>
    <property type="match status" value="1"/>
</dbReference>
<evidence type="ECO:0000313" key="6">
    <source>
        <dbReference type="Proteomes" id="UP001428341"/>
    </source>
</evidence>
<comment type="subcellular location">
    <subcellularLocation>
        <location evidence="1">Nucleus</location>
    </subcellularLocation>
</comment>
<comment type="similarity">
    <text evidence="2">Belongs to the NPR1-interactor family.</text>
</comment>
<dbReference type="PANTHER" id="PTHR33669">
    <property type="entry name" value="PROTEIN NEGATIVE REGULATOR OF RESISTANCE"/>
    <property type="match status" value="1"/>
</dbReference>
<evidence type="ECO:0000256" key="3">
    <source>
        <dbReference type="ARBA" id="ARBA00023242"/>
    </source>
</evidence>
<gene>
    <name evidence="5" type="ORF">WN944_017236</name>
</gene>
<evidence type="ECO:0000256" key="2">
    <source>
        <dbReference type="ARBA" id="ARBA00009937"/>
    </source>
</evidence>
<dbReference type="AlphaFoldDB" id="A0AAP0QST5"/>
<proteinExistence type="inferred from homology"/>